<dbReference type="Pfam" id="PF01490">
    <property type="entry name" value="Aa_trans"/>
    <property type="match status" value="1"/>
</dbReference>
<feature type="transmembrane region" description="Helical" evidence="5">
    <location>
        <begin position="138"/>
        <end position="161"/>
    </location>
</feature>
<feature type="transmembrane region" description="Helical" evidence="5">
    <location>
        <begin position="98"/>
        <end position="118"/>
    </location>
</feature>
<feature type="transmembrane region" description="Helical" evidence="5">
    <location>
        <begin position="314"/>
        <end position="337"/>
    </location>
</feature>
<reference evidence="7 8" key="1">
    <citation type="submission" date="2020-08" db="EMBL/GenBank/DDBJ databases">
        <authorList>
            <person name="Newling K."/>
            <person name="Davey J."/>
            <person name="Forrester S."/>
        </authorList>
    </citation>
    <scope>NUCLEOTIDE SEQUENCE [LARGE SCALE GENOMIC DNA]</scope>
    <source>
        <strain evidence="8">Crithidia deanei Carvalho (ATCC PRA-265)</strain>
    </source>
</reference>
<evidence type="ECO:0000256" key="3">
    <source>
        <dbReference type="ARBA" id="ARBA00022989"/>
    </source>
</evidence>
<organism evidence="7 8">
    <name type="scientific">Angomonas deanei</name>
    <dbReference type="NCBI Taxonomy" id="59799"/>
    <lineage>
        <taxon>Eukaryota</taxon>
        <taxon>Discoba</taxon>
        <taxon>Euglenozoa</taxon>
        <taxon>Kinetoplastea</taxon>
        <taxon>Metakinetoplastina</taxon>
        <taxon>Trypanosomatida</taxon>
        <taxon>Trypanosomatidae</taxon>
        <taxon>Strigomonadinae</taxon>
        <taxon>Angomonas</taxon>
    </lineage>
</organism>
<keyword evidence="8" id="KW-1185">Reference proteome</keyword>
<keyword evidence="4 5" id="KW-0472">Membrane</keyword>
<dbReference type="PANTHER" id="PTHR22950:SF369">
    <property type="entry name" value="ACID TRANSPORTER 1, PUTATIVE-RELATED"/>
    <property type="match status" value="1"/>
</dbReference>
<dbReference type="EMBL" id="LR877156">
    <property type="protein sequence ID" value="CAD2218974.1"/>
    <property type="molecule type" value="Genomic_DNA"/>
</dbReference>
<evidence type="ECO:0000313" key="8">
    <source>
        <dbReference type="Proteomes" id="UP000515908"/>
    </source>
</evidence>
<evidence type="ECO:0000259" key="6">
    <source>
        <dbReference type="Pfam" id="PF01490"/>
    </source>
</evidence>
<keyword evidence="2 5" id="KW-0812">Transmembrane</keyword>
<feature type="transmembrane region" description="Helical" evidence="5">
    <location>
        <begin position="196"/>
        <end position="215"/>
    </location>
</feature>
<dbReference type="GO" id="GO:0015179">
    <property type="term" value="F:L-amino acid transmembrane transporter activity"/>
    <property type="evidence" value="ECO:0007669"/>
    <property type="project" value="TreeGrafter"/>
</dbReference>
<evidence type="ECO:0000256" key="5">
    <source>
        <dbReference type="SAM" id="Phobius"/>
    </source>
</evidence>
<dbReference type="GO" id="GO:0016020">
    <property type="term" value="C:membrane"/>
    <property type="evidence" value="ECO:0007669"/>
    <property type="project" value="UniProtKB-SubCell"/>
</dbReference>
<dbReference type="InterPro" id="IPR013057">
    <property type="entry name" value="AA_transpt_TM"/>
</dbReference>
<accession>A0A7G2CJ58</accession>
<protein>
    <submittedName>
        <fullName evidence="7">Transmembrane amino acid transporter protein/Tryptophan/tyrosine permease family, putative</fullName>
    </submittedName>
</protein>
<feature type="transmembrane region" description="Helical" evidence="5">
    <location>
        <begin position="221"/>
        <end position="242"/>
    </location>
</feature>
<dbReference type="VEuPathDB" id="TriTrypDB:ADEAN_000646700"/>
<gene>
    <name evidence="7" type="ORF">ADEAN_000646700</name>
</gene>
<feature type="domain" description="Amino acid transporter transmembrane" evidence="6">
    <location>
        <begin position="63"/>
        <end position="374"/>
    </location>
</feature>
<feature type="transmembrane region" description="Helical" evidence="5">
    <location>
        <begin position="64"/>
        <end position="86"/>
    </location>
</feature>
<evidence type="ECO:0000256" key="1">
    <source>
        <dbReference type="ARBA" id="ARBA00004141"/>
    </source>
</evidence>
<keyword evidence="3 5" id="KW-1133">Transmembrane helix</keyword>
<comment type="subcellular location">
    <subcellularLocation>
        <location evidence="1">Membrane</location>
        <topology evidence="1">Multi-pass membrane protein</topology>
    </subcellularLocation>
</comment>
<dbReference type="AlphaFoldDB" id="A0A7G2CJ58"/>
<dbReference type="PANTHER" id="PTHR22950">
    <property type="entry name" value="AMINO ACID TRANSPORTER"/>
    <property type="match status" value="1"/>
</dbReference>
<feature type="transmembrane region" description="Helical" evidence="5">
    <location>
        <begin position="357"/>
        <end position="375"/>
    </location>
</feature>
<name>A0A7G2CJ58_9TRYP</name>
<sequence length="407" mass="45102">MSTNNQNADAFVNDAVQKNDDQFMTELSQRNQMDEEDLTPVSAPRGPFSCITRCVHKVMPPGGIVASAFSLAGGTIGAGILGLPAGTNACGVITSMILLTYVTVLTIFSLRMLSIVASKSGIKSFEGLTRWLFPQGHYAFSYFSAFIRWFFSFGCCIGYVISVMDLFKPIFDESLKRSETENKALVYFASANGRRLIAFLVWLVFMVPLVIPRHIDTLRFASFLAIMFMVYFCIIIIVHSCLNGLKIHKNNVVISGPKTANDGAQIFLFRSGNSAVSDLGTFCFSYICQVNAVEVFWDMRPEVRTVNGFTKAGALGIMICTIIYIMVSIFGYFDFGAEKLATNSMLLMYNPLDEPEVMVAYIGVLIKLIVAYALLHIGCRNSVYYCIGWTEKYKVVEKPQGGGDQPR</sequence>
<dbReference type="GO" id="GO:0005737">
    <property type="term" value="C:cytoplasm"/>
    <property type="evidence" value="ECO:0007669"/>
    <property type="project" value="TreeGrafter"/>
</dbReference>
<proteinExistence type="predicted"/>
<dbReference type="Proteomes" id="UP000515908">
    <property type="component" value="Chromosome 12"/>
</dbReference>
<evidence type="ECO:0000256" key="2">
    <source>
        <dbReference type="ARBA" id="ARBA00022692"/>
    </source>
</evidence>
<evidence type="ECO:0000313" key="7">
    <source>
        <dbReference type="EMBL" id="CAD2218974.1"/>
    </source>
</evidence>
<evidence type="ECO:0000256" key="4">
    <source>
        <dbReference type="ARBA" id="ARBA00023136"/>
    </source>
</evidence>